<dbReference type="InterPro" id="IPR041426">
    <property type="entry name" value="Mos1_HTH"/>
</dbReference>
<evidence type="ECO:0000259" key="2">
    <source>
        <dbReference type="Pfam" id="PF17906"/>
    </source>
</evidence>
<protein>
    <recommendedName>
        <fullName evidence="5">F-box domain-containing protein</fullName>
    </recommendedName>
</protein>
<sequence>MEMSSDLIKDNHHLLKTCIYYEVLKKKPIFDSYRNFCRIVGKDAMEYPNFEFWYYRFYHGNRDYDYDRSVDPEPKTIMDKPVKLMYKIAGNLDPVERTRLRSMNHTIKAIADSFPSVFESIDITVSHNYLNWRLNDKRFSCYKNANGCTLFKPNCSKAEESEECYIKKGLEYLAPVLRMPNLQVDHFSFNNLKERLNCDDFLPVSINAKRVHIYGENVNQVVRFLSAMAPGRLESIDLDVPFVGHWESFRTIFGTDQFKQAESMHLGTTEPFNVGDLVNFSHFKKFKCWLTSDNVSQDVLRTRDILSSFEKLESCELEFHCSWDGAPIREFAEALGEEIPIGPLAQGEYRTITHRYRIPESNDCLEFKIKEAENDKEDDEEEEEEYFFISWSCRRVPYAK</sequence>
<dbReference type="GO" id="GO:0045087">
    <property type="term" value="P:innate immune response"/>
    <property type="evidence" value="ECO:0007669"/>
    <property type="project" value="TreeGrafter"/>
</dbReference>
<dbReference type="Proteomes" id="UP000230233">
    <property type="component" value="Unassembled WGS sequence"/>
</dbReference>
<dbReference type="CDD" id="cd22150">
    <property type="entry name" value="F-box_CeFBXA-like"/>
    <property type="match status" value="1"/>
</dbReference>
<dbReference type="PANTHER" id="PTHR23015">
    <property type="entry name" value="UNCHARACTERIZED C.ELEGANS PROTEIN"/>
    <property type="match status" value="1"/>
</dbReference>
<accession>A0A2G5SI13</accession>
<dbReference type="PANTHER" id="PTHR23015:SF4">
    <property type="entry name" value="DUF38 DOMAIN-CONTAINING PROTEIN-RELATED"/>
    <property type="match status" value="1"/>
</dbReference>
<name>A0A2G5SI13_9PELO</name>
<evidence type="ECO:0000313" key="3">
    <source>
        <dbReference type="EMBL" id="PIC14745.1"/>
    </source>
</evidence>
<evidence type="ECO:0000259" key="1">
    <source>
        <dbReference type="Pfam" id="PF01827"/>
    </source>
</evidence>
<reference evidence="4" key="1">
    <citation type="submission" date="2017-10" db="EMBL/GenBank/DDBJ databases">
        <title>Rapid genome shrinkage in a self-fertile nematode reveals novel sperm competition proteins.</title>
        <authorList>
            <person name="Yin D."/>
            <person name="Schwarz E.M."/>
            <person name="Thomas C.G."/>
            <person name="Felde R.L."/>
            <person name="Korf I.F."/>
            <person name="Cutter A.D."/>
            <person name="Schartner C.M."/>
            <person name="Ralston E.J."/>
            <person name="Meyer B.J."/>
            <person name="Haag E.S."/>
        </authorList>
    </citation>
    <scope>NUCLEOTIDE SEQUENCE [LARGE SCALE GENOMIC DNA]</scope>
    <source>
        <strain evidence="4">JU1422</strain>
    </source>
</reference>
<feature type="domain" description="Mos1 transposase HTH" evidence="2">
    <location>
        <begin position="13"/>
        <end position="61"/>
    </location>
</feature>
<dbReference type="OrthoDB" id="3256413at2759"/>
<comment type="caution">
    <text evidence="3">The sequence shown here is derived from an EMBL/GenBank/DDBJ whole genome shotgun (WGS) entry which is preliminary data.</text>
</comment>
<keyword evidence="4" id="KW-1185">Reference proteome</keyword>
<evidence type="ECO:0008006" key="5">
    <source>
        <dbReference type="Google" id="ProtNLM"/>
    </source>
</evidence>
<organism evidence="3 4">
    <name type="scientific">Caenorhabditis nigoni</name>
    <dbReference type="NCBI Taxonomy" id="1611254"/>
    <lineage>
        <taxon>Eukaryota</taxon>
        <taxon>Metazoa</taxon>
        <taxon>Ecdysozoa</taxon>
        <taxon>Nematoda</taxon>
        <taxon>Chromadorea</taxon>
        <taxon>Rhabditida</taxon>
        <taxon>Rhabditina</taxon>
        <taxon>Rhabditomorpha</taxon>
        <taxon>Rhabditoidea</taxon>
        <taxon>Rhabditidae</taxon>
        <taxon>Peloderinae</taxon>
        <taxon>Caenorhabditis</taxon>
    </lineage>
</organism>
<gene>
    <name evidence="3" type="ORF">B9Z55_026946</name>
</gene>
<dbReference type="Pfam" id="PF17906">
    <property type="entry name" value="HTH_48"/>
    <property type="match status" value="1"/>
</dbReference>
<feature type="domain" description="DUF38" evidence="1">
    <location>
        <begin position="205"/>
        <end position="321"/>
    </location>
</feature>
<dbReference type="AlphaFoldDB" id="A0A2G5SI13"/>
<proteinExistence type="predicted"/>
<dbReference type="InterPro" id="IPR040161">
    <property type="entry name" value="FB224"/>
</dbReference>
<dbReference type="Pfam" id="PF01827">
    <property type="entry name" value="FTH"/>
    <property type="match status" value="1"/>
</dbReference>
<dbReference type="InterPro" id="IPR002900">
    <property type="entry name" value="DUF38/FTH_CAE_spp"/>
</dbReference>
<dbReference type="EMBL" id="PDUG01000007">
    <property type="protein sequence ID" value="PIC14745.1"/>
    <property type="molecule type" value="Genomic_DNA"/>
</dbReference>
<evidence type="ECO:0000313" key="4">
    <source>
        <dbReference type="Proteomes" id="UP000230233"/>
    </source>
</evidence>